<feature type="transmembrane region" description="Helical" evidence="7">
    <location>
        <begin position="44"/>
        <end position="68"/>
    </location>
</feature>
<dbReference type="OrthoDB" id="7605542at2"/>
<keyword evidence="4 7" id="KW-0812">Transmembrane</keyword>
<comment type="caution">
    <text evidence="8">The sequence shown here is derived from an EMBL/GenBank/DDBJ whole genome shotgun (WGS) entry which is preliminary data.</text>
</comment>
<dbReference type="Pfam" id="PF13440">
    <property type="entry name" value="Polysacc_synt_3"/>
    <property type="match status" value="1"/>
</dbReference>
<reference evidence="8 9" key="1">
    <citation type="submission" date="2018-09" db="EMBL/GenBank/DDBJ databases">
        <authorList>
            <person name="Zhu H."/>
        </authorList>
    </citation>
    <scope>NUCLEOTIDE SEQUENCE [LARGE SCALE GENOMIC DNA]</scope>
    <source>
        <strain evidence="8 9">K2R01-6</strain>
    </source>
</reference>
<feature type="transmembrane region" description="Helical" evidence="7">
    <location>
        <begin position="89"/>
        <end position="108"/>
    </location>
</feature>
<dbReference type="PANTHER" id="PTHR30250">
    <property type="entry name" value="PST FAMILY PREDICTED COLANIC ACID TRANSPORTER"/>
    <property type="match status" value="1"/>
</dbReference>
<dbReference type="GO" id="GO:0005886">
    <property type="term" value="C:plasma membrane"/>
    <property type="evidence" value="ECO:0007669"/>
    <property type="project" value="UniProtKB-SubCell"/>
</dbReference>
<accession>A0A418WKT6</accession>
<dbReference type="EMBL" id="QYUM01000003">
    <property type="protein sequence ID" value="RJF90667.1"/>
    <property type="molecule type" value="Genomic_DNA"/>
</dbReference>
<keyword evidence="6 7" id="KW-0472">Membrane</keyword>
<name>A0A418WKT6_9SPHN</name>
<gene>
    <name evidence="8" type="ORF">D3876_10660</name>
</gene>
<feature type="transmembrane region" description="Helical" evidence="7">
    <location>
        <begin position="448"/>
        <end position="470"/>
    </location>
</feature>
<keyword evidence="5 7" id="KW-1133">Transmembrane helix</keyword>
<feature type="transmembrane region" description="Helical" evidence="7">
    <location>
        <begin position="146"/>
        <end position="167"/>
    </location>
</feature>
<evidence type="ECO:0000256" key="2">
    <source>
        <dbReference type="ARBA" id="ARBA00007430"/>
    </source>
</evidence>
<keyword evidence="9" id="KW-1185">Reference proteome</keyword>
<comment type="subcellular location">
    <subcellularLocation>
        <location evidence="1">Cell membrane</location>
        <topology evidence="1">Multi-pass membrane protein</topology>
    </subcellularLocation>
</comment>
<dbReference type="PANTHER" id="PTHR30250:SF10">
    <property type="entry name" value="LIPOPOLYSACCHARIDE BIOSYNTHESIS PROTEIN WZXC"/>
    <property type="match status" value="1"/>
</dbReference>
<evidence type="ECO:0000256" key="4">
    <source>
        <dbReference type="ARBA" id="ARBA00022692"/>
    </source>
</evidence>
<dbReference type="AlphaFoldDB" id="A0A418WKT6"/>
<evidence type="ECO:0000313" key="8">
    <source>
        <dbReference type="EMBL" id="RJF90667.1"/>
    </source>
</evidence>
<feature type="transmembrane region" description="Helical" evidence="7">
    <location>
        <begin position="114"/>
        <end position="134"/>
    </location>
</feature>
<evidence type="ECO:0000256" key="3">
    <source>
        <dbReference type="ARBA" id="ARBA00022475"/>
    </source>
</evidence>
<dbReference type="Proteomes" id="UP000286100">
    <property type="component" value="Unassembled WGS sequence"/>
</dbReference>
<dbReference type="InterPro" id="IPR050833">
    <property type="entry name" value="Poly_Biosynth_Transport"/>
</dbReference>
<dbReference type="CDD" id="cd13127">
    <property type="entry name" value="MATE_tuaB_like"/>
    <property type="match status" value="1"/>
</dbReference>
<evidence type="ECO:0000256" key="5">
    <source>
        <dbReference type="ARBA" id="ARBA00022989"/>
    </source>
</evidence>
<comment type="similarity">
    <text evidence="2">Belongs to the polysaccharide synthase family.</text>
</comment>
<dbReference type="RefSeq" id="WP_119762044.1">
    <property type="nucleotide sequence ID" value="NZ_QYUM01000003.1"/>
</dbReference>
<feature type="transmembrane region" description="Helical" evidence="7">
    <location>
        <begin position="21"/>
        <end position="38"/>
    </location>
</feature>
<sequence length="497" mass="54045">MQNLSARLARGSMWISASRGLVGALGFLSTIVLARLLLPSDFGLVALGMTMLLILQSFTNLSLAQALVHHRKPDRDHFHTAWTLNMLRGLLLGGLFAAAGPAAAVFYGDARLANIMYALAFSIFLSGLANPRRIMLQKELIFWQDFVLNVSQKLIGVIVGVAVAVIYKSYWALVAGTIAGQLAQVIISYTVLPFLPRPTLKHARELWSFSAWLALSQAINTINWRFDQLLVGKFLGSAALGYYTVGSNLSTTPTREATLPLTQTLFPAFTKFAHDRERLRRAYQRAQAVVTAIALPMGVGMAMIAEPLVLLAMGEKWLPVVPVIETLAAIIAVQTLGSQVVPLGMSLGATRLLFVRDTQSFFVRVPLIMAGMYFAGLQGVIYARVLTGLIATMINMRMVRRLIALPVRAQLAANLRCFVAVIVMSAALWAVGRFFVHDRSPVQLVAEIAVLVLVGGLSYVAATFALWLVAGRPDGPEREIQQLVGTGLSKLFTGTRG</sequence>
<organism evidence="8 9">
    <name type="scientific">Sphingomonas cavernae</name>
    <dbReference type="NCBI Taxonomy" id="2320861"/>
    <lineage>
        <taxon>Bacteria</taxon>
        <taxon>Pseudomonadati</taxon>
        <taxon>Pseudomonadota</taxon>
        <taxon>Alphaproteobacteria</taxon>
        <taxon>Sphingomonadales</taxon>
        <taxon>Sphingomonadaceae</taxon>
        <taxon>Sphingomonas</taxon>
    </lineage>
</organism>
<evidence type="ECO:0000256" key="7">
    <source>
        <dbReference type="SAM" id="Phobius"/>
    </source>
</evidence>
<evidence type="ECO:0000256" key="6">
    <source>
        <dbReference type="ARBA" id="ARBA00023136"/>
    </source>
</evidence>
<feature type="transmembrane region" description="Helical" evidence="7">
    <location>
        <begin position="411"/>
        <end position="436"/>
    </location>
</feature>
<evidence type="ECO:0000256" key="1">
    <source>
        <dbReference type="ARBA" id="ARBA00004651"/>
    </source>
</evidence>
<evidence type="ECO:0000313" key="9">
    <source>
        <dbReference type="Proteomes" id="UP000286100"/>
    </source>
</evidence>
<feature type="transmembrane region" description="Helical" evidence="7">
    <location>
        <begin position="286"/>
        <end position="305"/>
    </location>
</feature>
<proteinExistence type="inferred from homology"/>
<feature type="transmembrane region" description="Helical" evidence="7">
    <location>
        <begin position="173"/>
        <end position="195"/>
    </location>
</feature>
<protein>
    <submittedName>
        <fullName evidence="8">Lipopolysaccharide biosynthesis protein</fullName>
    </submittedName>
</protein>
<keyword evidence="3" id="KW-1003">Cell membrane</keyword>